<proteinExistence type="predicted"/>
<keyword evidence="2" id="KW-1185">Reference proteome</keyword>
<gene>
    <name evidence="1" type="ORF">D8674_028989</name>
</gene>
<name>A0A5N5I2V2_9ROSA</name>
<reference evidence="1 2" key="1">
    <citation type="submission" date="2019-09" db="EMBL/GenBank/DDBJ databases">
        <authorList>
            <person name="Ou C."/>
        </authorList>
    </citation>
    <scope>NUCLEOTIDE SEQUENCE [LARGE SCALE GENOMIC DNA]</scope>
    <source>
        <strain evidence="1">S2</strain>
        <tissue evidence="1">Leaf</tissue>
    </source>
</reference>
<dbReference type="EMBL" id="SMOL01000120">
    <property type="protein sequence ID" value="KAB2632742.1"/>
    <property type="molecule type" value="Genomic_DNA"/>
</dbReference>
<evidence type="ECO:0000313" key="1">
    <source>
        <dbReference type="EMBL" id="KAB2632742.1"/>
    </source>
</evidence>
<dbReference type="AlphaFoldDB" id="A0A5N5I2V2"/>
<dbReference type="Proteomes" id="UP000327157">
    <property type="component" value="Chromosome 6"/>
</dbReference>
<organism evidence="1 2">
    <name type="scientific">Pyrus ussuriensis x Pyrus communis</name>
    <dbReference type="NCBI Taxonomy" id="2448454"/>
    <lineage>
        <taxon>Eukaryota</taxon>
        <taxon>Viridiplantae</taxon>
        <taxon>Streptophyta</taxon>
        <taxon>Embryophyta</taxon>
        <taxon>Tracheophyta</taxon>
        <taxon>Spermatophyta</taxon>
        <taxon>Magnoliopsida</taxon>
        <taxon>eudicotyledons</taxon>
        <taxon>Gunneridae</taxon>
        <taxon>Pentapetalae</taxon>
        <taxon>rosids</taxon>
        <taxon>fabids</taxon>
        <taxon>Rosales</taxon>
        <taxon>Rosaceae</taxon>
        <taxon>Amygdaloideae</taxon>
        <taxon>Maleae</taxon>
        <taxon>Pyrus</taxon>
    </lineage>
</organism>
<accession>A0A5N5I2V2</accession>
<evidence type="ECO:0000313" key="2">
    <source>
        <dbReference type="Proteomes" id="UP000327157"/>
    </source>
</evidence>
<sequence length="84" mass="9169">MLEMDVVSWTNVINGFGRNGCFSEGIWSTYVSVFFSCANLGGWGSIYWGKQIHGHEFESGVIEALALGPDASVQYSDDDVISRG</sequence>
<reference evidence="2" key="2">
    <citation type="submission" date="2019-10" db="EMBL/GenBank/DDBJ databases">
        <title>A de novo genome assembly of a pear dwarfing rootstock.</title>
        <authorList>
            <person name="Wang F."/>
            <person name="Wang J."/>
            <person name="Li S."/>
            <person name="Zhang Y."/>
            <person name="Fang M."/>
            <person name="Ma L."/>
            <person name="Zhao Y."/>
            <person name="Jiang S."/>
        </authorList>
    </citation>
    <scope>NUCLEOTIDE SEQUENCE [LARGE SCALE GENOMIC DNA]</scope>
</reference>
<protein>
    <submittedName>
        <fullName evidence="1">Pentatricopeptide repeat-containing protein</fullName>
    </submittedName>
</protein>
<reference evidence="1 2" key="3">
    <citation type="submission" date="2019-11" db="EMBL/GenBank/DDBJ databases">
        <title>A de novo genome assembly of a pear dwarfing rootstock.</title>
        <authorList>
            <person name="Wang F."/>
            <person name="Wang J."/>
            <person name="Li S."/>
            <person name="Zhang Y."/>
            <person name="Fang M."/>
            <person name="Ma L."/>
            <person name="Zhao Y."/>
            <person name="Jiang S."/>
        </authorList>
    </citation>
    <scope>NUCLEOTIDE SEQUENCE [LARGE SCALE GENOMIC DNA]</scope>
    <source>
        <strain evidence="1">S2</strain>
        <tissue evidence="1">Leaf</tissue>
    </source>
</reference>
<comment type="caution">
    <text evidence="1">The sequence shown here is derived from an EMBL/GenBank/DDBJ whole genome shotgun (WGS) entry which is preliminary data.</text>
</comment>